<dbReference type="GO" id="GO:0051301">
    <property type="term" value="P:cell division"/>
    <property type="evidence" value="ECO:0007669"/>
    <property type="project" value="UniProtKB-UniRule"/>
</dbReference>
<keyword evidence="1" id="KW-0812">Transmembrane</keyword>
<evidence type="ECO:0000256" key="1">
    <source>
        <dbReference type="HAMAP-Rule" id="MF_00927"/>
    </source>
</evidence>
<sequence>MQPRPTPRQRLVRGLTYTVVGPVDVVWGTVGLGVHSARTGASAVRRRYRQGRVAPHLTAAHKTFAQELAAAREVMAGLPQALQEAQQSPRRRTHRWMVGVIAAVVAAAGGVAVVTIIRRPSRPEPSPRPPSVDVHPKP</sequence>
<dbReference type="InterPro" id="IPR024245">
    <property type="entry name" value="CwsA"/>
</dbReference>
<dbReference type="GO" id="GO:0008360">
    <property type="term" value="P:regulation of cell shape"/>
    <property type="evidence" value="ECO:0007669"/>
    <property type="project" value="UniProtKB-UniRule"/>
</dbReference>
<comment type="function">
    <text evidence="1">Required for regulated cell division, cell wall synthesis and the maintenance of cell shape.</text>
</comment>
<dbReference type="Pfam" id="PF10814">
    <property type="entry name" value="CwsA"/>
    <property type="match status" value="1"/>
</dbReference>
<accession>A0A7I9XVF5</accession>
<dbReference type="EMBL" id="BLKW01000002">
    <property type="protein sequence ID" value="GFG73756.1"/>
    <property type="molecule type" value="Genomic_DNA"/>
</dbReference>
<keyword evidence="1" id="KW-0472">Membrane</keyword>
<keyword evidence="1" id="KW-0131">Cell cycle</keyword>
<evidence type="ECO:0000313" key="2">
    <source>
        <dbReference type="EMBL" id="GFG73756.1"/>
    </source>
</evidence>
<keyword evidence="1" id="KW-1003">Cell membrane</keyword>
<dbReference type="GO" id="GO:0005886">
    <property type="term" value="C:plasma membrane"/>
    <property type="evidence" value="ECO:0007669"/>
    <property type="project" value="UniProtKB-SubCell"/>
</dbReference>
<organism evidence="2 3">
    <name type="scientific">Mycobacterium botniense</name>
    <dbReference type="NCBI Taxonomy" id="84962"/>
    <lineage>
        <taxon>Bacteria</taxon>
        <taxon>Bacillati</taxon>
        <taxon>Actinomycetota</taxon>
        <taxon>Actinomycetes</taxon>
        <taxon>Mycobacteriales</taxon>
        <taxon>Mycobacteriaceae</taxon>
        <taxon>Mycobacterium</taxon>
    </lineage>
</organism>
<keyword evidence="1" id="KW-0133">Cell shape</keyword>
<dbReference type="AlphaFoldDB" id="A0A7I9XVF5"/>
<evidence type="ECO:0000313" key="3">
    <source>
        <dbReference type="Proteomes" id="UP000465361"/>
    </source>
</evidence>
<name>A0A7I9XVF5_9MYCO</name>
<keyword evidence="1" id="KW-1133">Transmembrane helix</keyword>
<comment type="similarity">
    <text evidence="1">Belongs to the CwsA family.</text>
</comment>
<dbReference type="Proteomes" id="UP000465361">
    <property type="component" value="Unassembled WGS sequence"/>
</dbReference>
<dbReference type="HAMAP" id="MF_00927">
    <property type="entry name" value="CwsA"/>
    <property type="match status" value="1"/>
</dbReference>
<comment type="caution">
    <text evidence="2">The sequence shown here is derived from an EMBL/GenBank/DDBJ whole genome shotgun (WGS) entry which is preliminary data.</text>
</comment>
<feature type="transmembrane region" description="Helical" evidence="1">
    <location>
        <begin position="96"/>
        <end position="117"/>
    </location>
</feature>
<keyword evidence="1" id="KW-0132">Cell division</keyword>
<dbReference type="GO" id="GO:0042546">
    <property type="term" value="P:cell wall biogenesis"/>
    <property type="evidence" value="ECO:0007669"/>
    <property type="project" value="UniProtKB-UniRule"/>
</dbReference>
<proteinExistence type="inferred from homology"/>
<comment type="subcellular location">
    <subcellularLocation>
        <location evidence="1">Cell membrane</location>
        <topology evidence="1">Single-pass membrane protein</topology>
    </subcellularLocation>
    <text evidence="1">Localizes to poles and midcell sites.</text>
</comment>
<gene>
    <name evidence="1 2" type="primary">cwsA</name>
    <name evidence="2" type="ORF">MBOT_11210</name>
</gene>
<reference evidence="2 3" key="1">
    <citation type="journal article" date="2019" name="Emerg. Microbes Infect.">
        <title>Comprehensive subspecies identification of 175 nontuberculous mycobacteria species based on 7547 genomic profiles.</title>
        <authorList>
            <person name="Matsumoto Y."/>
            <person name="Kinjo T."/>
            <person name="Motooka D."/>
            <person name="Nabeya D."/>
            <person name="Jung N."/>
            <person name="Uechi K."/>
            <person name="Horii T."/>
            <person name="Iida T."/>
            <person name="Fujita J."/>
            <person name="Nakamura S."/>
        </authorList>
    </citation>
    <scope>NUCLEOTIDE SEQUENCE [LARGE SCALE GENOMIC DNA]</scope>
    <source>
        <strain evidence="2 3">JCM 17322</strain>
    </source>
</reference>
<protein>
    <recommendedName>
        <fullName evidence="1">Cell wall synthesis protein CwsA</fullName>
    </recommendedName>
    <alternativeName>
        <fullName evidence="1">Cell wall synthesis and cell shape protein A</fullName>
    </alternativeName>
</protein>
<keyword evidence="3" id="KW-1185">Reference proteome</keyword>